<evidence type="ECO:0000313" key="4">
    <source>
        <dbReference type="Proteomes" id="UP000197587"/>
    </source>
</evidence>
<reference evidence="3 4" key="1">
    <citation type="submission" date="2014-01" db="EMBL/GenBank/DDBJ databases">
        <authorList>
            <consortium name="Genome Consortium for Active Teaching"/>
            <person name="Sontag T.C."/>
            <person name="Newman J.D."/>
        </authorList>
    </citation>
    <scope>NUCLEOTIDE SEQUENCE [LARGE SCALE GENOMIC DNA]</scope>
    <source>
        <strain evidence="3 4">DSM 19056</strain>
    </source>
</reference>
<name>A0A246BCE8_9FLAO</name>
<dbReference type="Proteomes" id="UP000197587">
    <property type="component" value="Unassembled WGS sequence"/>
</dbReference>
<evidence type="ECO:0000256" key="1">
    <source>
        <dbReference type="SAM" id="SignalP"/>
    </source>
</evidence>
<organism evidence="3 4">
    <name type="scientific">Kaistella haifensis DSM 19056</name>
    <dbReference type="NCBI Taxonomy" id="1450526"/>
    <lineage>
        <taxon>Bacteria</taxon>
        <taxon>Pseudomonadati</taxon>
        <taxon>Bacteroidota</taxon>
        <taxon>Flavobacteriia</taxon>
        <taxon>Flavobacteriales</taxon>
        <taxon>Weeksellaceae</taxon>
        <taxon>Chryseobacterium group</taxon>
        <taxon>Kaistella</taxon>
    </lineage>
</organism>
<dbReference type="PANTHER" id="PTHR12277:SF81">
    <property type="entry name" value="PROTEIN ABHD13"/>
    <property type="match status" value="1"/>
</dbReference>
<dbReference type="PANTHER" id="PTHR12277">
    <property type="entry name" value="ALPHA/BETA HYDROLASE DOMAIN-CONTAINING PROTEIN"/>
    <property type="match status" value="1"/>
</dbReference>
<protein>
    <submittedName>
        <fullName evidence="3">Alpha/beta hydrolase</fullName>
    </submittedName>
</protein>
<dbReference type="RefSeq" id="WP_031501366.1">
    <property type="nucleotide sequence ID" value="NZ_JASZ02000002.1"/>
</dbReference>
<keyword evidence="4" id="KW-1185">Reference proteome</keyword>
<proteinExistence type="predicted"/>
<keyword evidence="3" id="KW-0378">Hydrolase</keyword>
<reference evidence="3 4" key="2">
    <citation type="submission" date="2017-05" db="EMBL/GenBank/DDBJ databases">
        <title>Genome of Chryseobacterium haifense.</title>
        <authorList>
            <person name="Newman J.D."/>
        </authorList>
    </citation>
    <scope>NUCLEOTIDE SEQUENCE [LARGE SCALE GENOMIC DNA]</scope>
    <source>
        <strain evidence="3 4">DSM 19056</strain>
    </source>
</reference>
<dbReference type="InterPro" id="IPR022742">
    <property type="entry name" value="Hydrolase_4"/>
</dbReference>
<dbReference type="GO" id="GO:0016787">
    <property type="term" value="F:hydrolase activity"/>
    <property type="evidence" value="ECO:0007669"/>
    <property type="project" value="UniProtKB-KW"/>
</dbReference>
<evidence type="ECO:0000313" key="3">
    <source>
        <dbReference type="EMBL" id="OWK99352.1"/>
    </source>
</evidence>
<dbReference type="SUPFAM" id="SSF53474">
    <property type="entry name" value="alpha/beta-Hydrolases"/>
    <property type="match status" value="1"/>
</dbReference>
<feature type="domain" description="Serine aminopeptidase S33" evidence="2">
    <location>
        <begin position="64"/>
        <end position="196"/>
    </location>
</feature>
<accession>A0A246BCE8</accession>
<dbReference type="EMBL" id="JASZ02000002">
    <property type="protein sequence ID" value="OWK99352.1"/>
    <property type="molecule type" value="Genomic_DNA"/>
</dbReference>
<comment type="caution">
    <text evidence="3">The sequence shown here is derived from an EMBL/GenBank/DDBJ whole genome shotgun (WGS) entry which is preliminary data.</text>
</comment>
<dbReference type="InterPro" id="IPR029058">
    <property type="entry name" value="AB_hydrolase_fold"/>
</dbReference>
<dbReference type="Gene3D" id="3.40.50.1820">
    <property type="entry name" value="alpha/beta hydrolase"/>
    <property type="match status" value="1"/>
</dbReference>
<evidence type="ECO:0000259" key="2">
    <source>
        <dbReference type="Pfam" id="PF12146"/>
    </source>
</evidence>
<keyword evidence="1" id="KW-0732">Signal</keyword>
<dbReference type="AlphaFoldDB" id="A0A246BCE8"/>
<dbReference type="Pfam" id="PF12146">
    <property type="entry name" value="Hydrolase_4"/>
    <property type="match status" value="1"/>
</dbReference>
<feature type="signal peptide" evidence="1">
    <location>
        <begin position="1"/>
        <end position="20"/>
    </location>
</feature>
<feature type="chain" id="PRO_5011217620" evidence="1">
    <location>
        <begin position="21"/>
        <end position="264"/>
    </location>
</feature>
<sequence>MKLTKFLSLLSIFILSFASAQMDDKFYQPSKEMKLFEFTTLENIVFPVEKDTITAYFAKPKTGNSKKTVLFFHGAAGNVTTYQYITKPLVESGFQVVMVDLRGYGKSTGKPTHTNVAEDGQKLFDFLVNKPEIKNTKIYIYGASLGSQIATHLARANKEKISGLIIDGGMSSFADIAAVFAPQYKDVIAQMLQNVYSAKEDIKFTEGLPKLFIYSKNDKTVPYSQGEEIFKNASEPKQFLENSADHLQGLKDEPLEILKAINNL</sequence>
<gene>
    <name evidence="3" type="ORF">AP75_02415</name>
</gene>